<evidence type="ECO:0000313" key="1">
    <source>
        <dbReference type="EMBL" id="ACD23637.1"/>
    </source>
</evidence>
<dbReference type="HOGENOM" id="CLU_2933022_0_0_9"/>
<dbReference type="AlphaFoldDB" id="B2TRZ3"/>
<sequence length="60" mass="7222">MEIKITADCKNKNEMEKVKKRMQGLIRRLKHEYPEKVYYKIILTNLENGKSYTTVNKKMT</sequence>
<accession>U4PHB8</accession>
<organism evidence="1">
    <name type="scientific">Clostridium botulinum (strain Eklund 17B / Type B)</name>
    <dbReference type="NCBI Taxonomy" id="935198"/>
    <lineage>
        <taxon>Bacteria</taxon>
        <taxon>Bacillati</taxon>
        <taxon>Bacillota</taxon>
        <taxon>Clostridia</taxon>
        <taxon>Eubacteriales</taxon>
        <taxon>Clostridiaceae</taxon>
        <taxon>Clostridium</taxon>
    </lineage>
</organism>
<dbReference type="PATRIC" id="fig|935198.13.peg.2241"/>
<protein>
    <submittedName>
        <fullName evidence="1">Uncharacterized protein</fullName>
    </submittedName>
</protein>
<gene>
    <name evidence="1" type="ordered locus">CLL_A2285</name>
</gene>
<dbReference type="KEGG" id="cbk:CLL_A2285"/>
<reference evidence="1" key="1">
    <citation type="submission" date="2009-06" db="EMBL/GenBank/DDBJ databases">
        <authorList>
            <consortium name="US DOE Joint Genome Institute (JGI-PGF)"/>
            <person name="Lucas S."/>
            <person name="Copeland A."/>
            <person name="Lapidus A."/>
            <person name="Glavina del Rio T."/>
            <person name="Dalin E."/>
            <person name="Tice H."/>
            <person name="Bruce D."/>
            <person name="Goodwin L."/>
            <person name="Pitluck S."/>
            <person name="Kyrpides N."/>
            <person name="Mavromatis K."/>
            <person name="Ivanova N."/>
            <person name="Saunders E."/>
            <person name="Brettin T."/>
            <person name="Detter J.C."/>
            <person name="Han C."/>
            <person name="Larimer F."/>
            <person name="Land M."/>
            <person name="Hauser L."/>
            <person name="Markowitz V."/>
            <person name="Cheng J.-F."/>
            <person name="Hugenholtz P."/>
            <person name="Woyke T."/>
            <person name="Wu D."/>
            <person name="Gronow S."/>
            <person name="Klenk H.-P."/>
            <person name="Eisen J.A."/>
        </authorList>
    </citation>
    <scope>NUCLEOTIDE SEQUENCE</scope>
    <source>
        <strain evidence="1">Eklund 17B</strain>
    </source>
</reference>
<accession>B2TRZ3</accession>
<dbReference type="EMBL" id="CP001056">
    <property type="protein sequence ID" value="ACD23637.1"/>
    <property type="molecule type" value="Genomic_DNA"/>
</dbReference>
<name>B2TRZ3_CLOBB</name>
<reference evidence="1" key="2">
    <citation type="submission" date="2009-08" db="EMBL/GenBank/DDBJ databases">
        <authorList>
            <person name="Shrivastava S."/>
            <person name="Brinkac L.M."/>
            <person name="Dodson R.J."/>
            <person name="Harkins D.M."/>
            <person name="Durkin A.S."/>
            <person name="Sutton G."/>
        </authorList>
    </citation>
    <scope>NUCLEOTIDE SEQUENCE</scope>
    <source>
        <strain evidence="1">Eklund 17B</strain>
    </source>
</reference>
<proteinExistence type="predicted"/>